<dbReference type="RefSeq" id="WP_117178445.1">
    <property type="nucleotide sequence ID" value="NZ_QFZK01000009.1"/>
</dbReference>
<sequence length="351" mass="40294">MQKTYLALLQATKDLYRGGHWGNPKLFAQLWLQGFIDFRSVSTIYSDAPYGNISKILTDEPHFLGMLVWPLVDARWTPKQRLQHVILHYREAHNLGELLQIGPRQIKSILKLDALCESLEVCLENQPWFGREGQCTMSLFYAGERVYSVAFLLSEENGKRSVYIGAVQGVKQTDSDDTYKLLTKAAHGMRPRDLCIALFLVLCEAMQAKTIAAVQERNRQHQHPYFDAKQRAAIFANYDDIWTENGATLGADGHFMLEPGVRRKDLTEVPSKKRSMYRKRELFLEECQLALNTLVKSGLYPVSGQECDIPCEEAADLQHRAAFRYSTKRWAKRVKPALWGSWLWSFPAIFM</sequence>
<dbReference type="PANTHER" id="PTHR38785">
    <property type="entry name" value="HOMOLOG OF VIRK"/>
    <property type="match status" value="1"/>
</dbReference>
<dbReference type="Proteomes" id="UP000260665">
    <property type="component" value="Unassembled WGS sequence"/>
</dbReference>
<dbReference type="OrthoDB" id="8908875at2"/>
<evidence type="ECO:0000313" key="2">
    <source>
        <dbReference type="Proteomes" id="UP000260665"/>
    </source>
</evidence>
<reference evidence="1 2" key="1">
    <citation type="submission" date="2018-05" db="EMBL/GenBank/DDBJ databases">
        <title>Rhodoferax soyangensis sp.nov., isolated from an oligotrophic freshwater lake.</title>
        <authorList>
            <person name="Park M."/>
        </authorList>
    </citation>
    <scope>NUCLEOTIDE SEQUENCE [LARGE SCALE GENOMIC DNA]</scope>
    <source>
        <strain evidence="1 2">IMCC26218</strain>
    </source>
</reference>
<dbReference type="EMBL" id="QFZK01000009">
    <property type="protein sequence ID" value="RFO96211.1"/>
    <property type="molecule type" value="Genomic_DNA"/>
</dbReference>
<organism evidence="1 2">
    <name type="scientific">Rhodoferax lacus</name>
    <dbReference type="NCBI Taxonomy" id="2184758"/>
    <lineage>
        <taxon>Bacteria</taxon>
        <taxon>Pseudomonadati</taxon>
        <taxon>Pseudomonadota</taxon>
        <taxon>Betaproteobacteria</taxon>
        <taxon>Burkholderiales</taxon>
        <taxon>Comamonadaceae</taxon>
        <taxon>Rhodoferax</taxon>
    </lineage>
</organism>
<protein>
    <recommendedName>
        <fullName evidence="3">DUF535 domain-containing protein</fullName>
    </recommendedName>
</protein>
<dbReference type="AlphaFoldDB" id="A0A3E1RAG0"/>
<dbReference type="Pfam" id="PF04393">
    <property type="entry name" value="DUF535"/>
    <property type="match status" value="1"/>
</dbReference>
<name>A0A3E1RAG0_9BURK</name>
<comment type="caution">
    <text evidence="1">The sequence shown here is derived from an EMBL/GenBank/DDBJ whole genome shotgun (WGS) entry which is preliminary data.</text>
</comment>
<proteinExistence type="predicted"/>
<dbReference type="InterPro" id="IPR007488">
    <property type="entry name" value="DUF535"/>
</dbReference>
<dbReference type="PANTHER" id="PTHR38785:SF1">
    <property type="entry name" value="HOMOLOG OF VIRK"/>
    <property type="match status" value="1"/>
</dbReference>
<gene>
    <name evidence="1" type="ORF">DIC66_14540</name>
</gene>
<accession>A0A3E1RAG0</accession>
<dbReference type="GO" id="GO:0006974">
    <property type="term" value="P:DNA damage response"/>
    <property type="evidence" value="ECO:0007669"/>
    <property type="project" value="TreeGrafter"/>
</dbReference>
<evidence type="ECO:0008006" key="3">
    <source>
        <dbReference type="Google" id="ProtNLM"/>
    </source>
</evidence>
<evidence type="ECO:0000313" key="1">
    <source>
        <dbReference type="EMBL" id="RFO96211.1"/>
    </source>
</evidence>
<keyword evidence="2" id="KW-1185">Reference proteome</keyword>